<accession>A0A317C8F6</accession>
<organism evidence="1 2">
    <name type="scientific">Leucothrix arctica</name>
    <dbReference type="NCBI Taxonomy" id="1481894"/>
    <lineage>
        <taxon>Bacteria</taxon>
        <taxon>Pseudomonadati</taxon>
        <taxon>Pseudomonadota</taxon>
        <taxon>Gammaproteobacteria</taxon>
        <taxon>Thiotrichales</taxon>
        <taxon>Thiotrichaceae</taxon>
        <taxon>Leucothrix</taxon>
    </lineage>
</organism>
<name>A0A317C8F6_9GAMM</name>
<proteinExistence type="predicted"/>
<evidence type="ECO:0000313" key="2">
    <source>
        <dbReference type="Proteomes" id="UP000245506"/>
    </source>
</evidence>
<protein>
    <submittedName>
        <fullName evidence="1">DUF533 domain-containing protein</fullName>
    </submittedName>
</protein>
<gene>
    <name evidence="1" type="ORF">DKT75_14015</name>
</gene>
<reference evidence="1 2" key="1">
    <citation type="submission" date="2018-05" db="EMBL/GenBank/DDBJ databases">
        <title>Leucothrix arctica sp. nov., isolated from Arctic seawater.</title>
        <authorList>
            <person name="Choi A."/>
            <person name="Baek K."/>
        </authorList>
    </citation>
    <scope>NUCLEOTIDE SEQUENCE [LARGE SCALE GENOMIC DNA]</scope>
    <source>
        <strain evidence="1 2">IMCC9719</strain>
    </source>
</reference>
<dbReference type="AlphaFoldDB" id="A0A317C8F6"/>
<dbReference type="CDD" id="cd07178">
    <property type="entry name" value="terB_like_YebE"/>
    <property type="match status" value="1"/>
</dbReference>
<dbReference type="SUPFAM" id="SSF158682">
    <property type="entry name" value="TerB-like"/>
    <property type="match status" value="1"/>
</dbReference>
<comment type="caution">
    <text evidence="1">The sequence shown here is derived from an EMBL/GenBank/DDBJ whole genome shotgun (WGS) entry which is preliminary data.</text>
</comment>
<dbReference type="InterPro" id="IPR007486">
    <property type="entry name" value="YebE"/>
</dbReference>
<dbReference type="EMBL" id="QGKL01000038">
    <property type="protein sequence ID" value="PWQ94864.1"/>
    <property type="molecule type" value="Genomic_DNA"/>
</dbReference>
<dbReference type="Pfam" id="PF04391">
    <property type="entry name" value="DUF533"/>
    <property type="match status" value="1"/>
</dbReference>
<evidence type="ECO:0000313" key="1">
    <source>
        <dbReference type="EMBL" id="PWQ94864.1"/>
    </source>
</evidence>
<sequence>MSLMGTLGKVAMGVIVAKGVGKVMGGNSGSSTGGLGGMLGGLMGGQQGGSTGGLGGLLGSLTGGSTSQTGGSAGGLGGLLGGLMGGQQGGSSAGGLGGLLSGLAGQGQQGGATGGLGGLLGQLGGATAATSGSTPDFGSMFNDALQGNAPEQVSDADERNAAVLLRAMISAAKSDGQLDADEKAKITEHLSEDGVTEEEAEFVRNELAAPLDLQGLIADVPSGLEQQVYLMSLMSITLDTKEEAVYLDALRQGLNISEQASNEIHTQLGAPTLYS</sequence>
<keyword evidence="2" id="KW-1185">Reference proteome</keyword>
<dbReference type="Proteomes" id="UP000245506">
    <property type="component" value="Unassembled WGS sequence"/>
</dbReference>
<dbReference type="Gene3D" id="1.10.3680.10">
    <property type="entry name" value="TerB-like"/>
    <property type="match status" value="1"/>
</dbReference>
<dbReference type="InterPro" id="IPR029024">
    <property type="entry name" value="TerB-like"/>
</dbReference>
<dbReference type="OrthoDB" id="7866618at2"/>
<dbReference type="RefSeq" id="WP_109824067.1">
    <property type="nucleotide sequence ID" value="NZ_QGKL01000038.1"/>
</dbReference>